<dbReference type="Pfam" id="PF00530">
    <property type="entry name" value="SRCR"/>
    <property type="match status" value="1"/>
</dbReference>
<dbReference type="PANTHER" id="PTHR45817">
    <property type="entry name" value="LYSYL OXIDASE-LIKE-RELATED"/>
    <property type="match status" value="1"/>
</dbReference>
<dbReference type="InterPro" id="IPR050912">
    <property type="entry name" value="LOX-like_protein"/>
</dbReference>
<dbReference type="AlphaFoldDB" id="A0A7L4KFP3"/>
<reference evidence="4 5" key="1">
    <citation type="submission" date="2019-09" db="EMBL/GenBank/DDBJ databases">
        <title>Bird 10,000 Genomes (B10K) Project - Family phase.</title>
        <authorList>
            <person name="Zhang G."/>
        </authorList>
    </citation>
    <scope>NUCLEOTIDE SEQUENCE [LARGE SCALE GENOMIC DNA]</scope>
    <source>
        <strain evidence="4">B10K-CU-031-02</strain>
        <tissue evidence="4">Muscle</tissue>
    </source>
</reference>
<dbReference type="PANTHER" id="PTHR45817:SF9">
    <property type="entry name" value="SRCR DOMAIN-CONTAINING PROTEIN"/>
    <property type="match status" value="1"/>
</dbReference>
<dbReference type="PROSITE" id="PS50287">
    <property type="entry name" value="SRCR_2"/>
    <property type="match status" value="2"/>
</dbReference>
<feature type="non-terminal residue" evidence="4">
    <location>
        <position position="1"/>
    </location>
</feature>
<name>A0A7L4KFP3_9AVES</name>
<keyword evidence="5" id="KW-1185">Reference proteome</keyword>
<feature type="non-terminal residue" evidence="4">
    <location>
        <position position="169"/>
    </location>
</feature>
<protein>
    <submittedName>
        <fullName evidence="4">C163A protein</fullName>
    </submittedName>
</protein>
<dbReference type="InterPro" id="IPR001190">
    <property type="entry name" value="SRCR"/>
</dbReference>
<dbReference type="GO" id="GO:0005615">
    <property type="term" value="C:extracellular space"/>
    <property type="evidence" value="ECO:0007669"/>
    <property type="project" value="TreeGrafter"/>
</dbReference>
<dbReference type="GO" id="GO:0016020">
    <property type="term" value="C:membrane"/>
    <property type="evidence" value="ECO:0007669"/>
    <property type="project" value="InterPro"/>
</dbReference>
<evidence type="ECO:0000313" key="5">
    <source>
        <dbReference type="Proteomes" id="UP000519239"/>
    </source>
</evidence>
<keyword evidence="1 2" id="KW-1015">Disulfide bond</keyword>
<dbReference type="PRINTS" id="PR00258">
    <property type="entry name" value="SPERACTRCPTR"/>
</dbReference>
<dbReference type="Gene3D" id="3.10.250.10">
    <property type="entry name" value="SRCR-like domain"/>
    <property type="match status" value="2"/>
</dbReference>
<comment type="caution">
    <text evidence="4">The sequence shown here is derived from an EMBL/GenBank/DDBJ whole genome shotgun (WGS) entry which is preliminary data.</text>
</comment>
<evidence type="ECO:0000259" key="3">
    <source>
        <dbReference type="PROSITE" id="PS50287"/>
    </source>
</evidence>
<dbReference type="FunFam" id="3.10.250.10:FF:000002">
    <property type="entry name" value="Scavenger receptor cysteine-rich type 1 protein M130"/>
    <property type="match status" value="1"/>
</dbReference>
<feature type="disulfide bond" evidence="2">
    <location>
        <begin position="12"/>
        <end position="22"/>
    </location>
</feature>
<dbReference type="GO" id="GO:0004720">
    <property type="term" value="F:protein-lysine 6-oxidase activity"/>
    <property type="evidence" value="ECO:0007669"/>
    <property type="project" value="TreeGrafter"/>
</dbReference>
<dbReference type="OrthoDB" id="536948at2759"/>
<evidence type="ECO:0000256" key="1">
    <source>
        <dbReference type="ARBA" id="ARBA00023157"/>
    </source>
</evidence>
<evidence type="ECO:0000313" key="4">
    <source>
        <dbReference type="EMBL" id="NXY51758.1"/>
    </source>
</evidence>
<dbReference type="EMBL" id="VWPQ01017097">
    <property type="protein sequence ID" value="NXY51758.1"/>
    <property type="molecule type" value="Genomic_DNA"/>
</dbReference>
<gene>
    <name evidence="4" type="primary">Cd163_1</name>
    <name evidence="4" type="ORF">CEUAER_R10105</name>
</gene>
<feature type="disulfide bond" evidence="2">
    <location>
        <begin position="122"/>
        <end position="132"/>
    </location>
</feature>
<sequence length="169" mass="16953">GTGDMWPDNLGCVGSERHPGECPTAVLGEPDCVPGHAAAVTCSGLYGTCSRHVRLAGGPGRCAGRVEVYVQGSWATVCEDTWDMSAAGVVCRQLGCGTALAAPDSARFGASMMPPWLVAVGCAGTEASLWDCPARAQGGCRRGGGAGAVCSGQCRVSLGRGPSRGSLAP</sequence>
<feature type="domain" description="SRCR" evidence="3">
    <location>
        <begin position="1"/>
        <end position="43"/>
    </location>
</feature>
<feature type="domain" description="SRCR" evidence="3">
    <location>
        <begin position="53"/>
        <end position="151"/>
    </location>
</feature>
<proteinExistence type="predicted"/>
<dbReference type="SUPFAM" id="SSF56487">
    <property type="entry name" value="SRCR-like"/>
    <property type="match status" value="2"/>
</dbReference>
<evidence type="ECO:0000256" key="2">
    <source>
        <dbReference type="PROSITE-ProRule" id="PRU00196"/>
    </source>
</evidence>
<dbReference type="Proteomes" id="UP000519239">
    <property type="component" value="Unassembled WGS sequence"/>
</dbReference>
<dbReference type="InterPro" id="IPR036772">
    <property type="entry name" value="SRCR-like_dom_sf"/>
</dbReference>
<comment type="caution">
    <text evidence="2">Lacks conserved residue(s) required for the propagation of feature annotation.</text>
</comment>
<organism evidence="4 5">
    <name type="scientific">Ceuthmochares aereus</name>
    <dbReference type="NCBI Taxonomy" id="1961834"/>
    <lineage>
        <taxon>Eukaryota</taxon>
        <taxon>Metazoa</taxon>
        <taxon>Chordata</taxon>
        <taxon>Craniata</taxon>
        <taxon>Vertebrata</taxon>
        <taxon>Euteleostomi</taxon>
        <taxon>Archelosauria</taxon>
        <taxon>Archosauria</taxon>
        <taxon>Dinosauria</taxon>
        <taxon>Saurischia</taxon>
        <taxon>Theropoda</taxon>
        <taxon>Coelurosauria</taxon>
        <taxon>Aves</taxon>
        <taxon>Neognathae</taxon>
        <taxon>Neoaves</taxon>
        <taxon>Otidimorphae</taxon>
        <taxon>Cuculiformes</taxon>
        <taxon>Cuculidae</taxon>
        <taxon>Ceuthmochares</taxon>
    </lineage>
</organism>
<dbReference type="SMART" id="SM00202">
    <property type="entry name" value="SR"/>
    <property type="match status" value="1"/>
</dbReference>
<accession>A0A7L4KFP3</accession>